<gene>
    <name evidence="14" type="ORF">M2272_003400</name>
</gene>
<evidence type="ECO:0000256" key="2">
    <source>
        <dbReference type="ARBA" id="ARBA00005189"/>
    </source>
</evidence>
<keyword evidence="7 11" id="KW-0319">Glycerol metabolism</keyword>
<evidence type="ECO:0000256" key="9">
    <source>
        <dbReference type="ARBA" id="ARBA00023315"/>
    </source>
</evidence>
<evidence type="ECO:0000256" key="6">
    <source>
        <dbReference type="ARBA" id="ARBA00022679"/>
    </source>
</evidence>
<evidence type="ECO:0000256" key="8">
    <source>
        <dbReference type="ARBA" id="ARBA00023098"/>
    </source>
</evidence>
<dbReference type="PANTHER" id="PTHR31650">
    <property type="entry name" value="O-ACYLTRANSFERASE (WSD1-LIKE) FAMILY PROTEIN"/>
    <property type="match status" value="1"/>
</dbReference>
<keyword evidence="8 11" id="KW-0443">Lipid metabolism</keyword>
<accession>A0ABT6L1B8</accession>
<dbReference type="GO" id="GO:0047196">
    <property type="term" value="F:long-chain-alcohol O-fatty-acyltransferase activity"/>
    <property type="evidence" value="ECO:0007669"/>
    <property type="project" value="UniProtKB-EC"/>
</dbReference>
<comment type="caution">
    <text evidence="14">The sequence shown here is derived from an EMBL/GenBank/DDBJ whole genome shotgun (WGS) entry which is preliminary data.</text>
</comment>
<evidence type="ECO:0000256" key="10">
    <source>
        <dbReference type="ARBA" id="ARBA00048109"/>
    </source>
</evidence>
<keyword evidence="6 11" id="KW-0808">Transferase</keyword>
<evidence type="ECO:0000259" key="13">
    <source>
        <dbReference type="Pfam" id="PF06974"/>
    </source>
</evidence>
<name>A0ABT6L1B8_9MYCO</name>
<comment type="pathway">
    <text evidence="1 11">Glycerolipid metabolism; triacylglycerol biosynthesis.</text>
</comment>
<comment type="catalytic activity">
    <reaction evidence="10 11">
        <text>an acyl-CoA + a 1,2-diacyl-sn-glycerol = a triacyl-sn-glycerol + CoA</text>
        <dbReference type="Rhea" id="RHEA:10868"/>
        <dbReference type="ChEBI" id="CHEBI:17815"/>
        <dbReference type="ChEBI" id="CHEBI:57287"/>
        <dbReference type="ChEBI" id="CHEBI:58342"/>
        <dbReference type="ChEBI" id="CHEBI:64615"/>
        <dbReference type="EC" id="2.3.1.20"/>
    </reaction>
</comment>
<feature type="domain" description="O-acyltransferase WSD1-like N-terminal" evidence="12">
    <location>
        <begin position="5"/>
        <end position="271"/>
    </location>
</feature>
<evidence type="ECO:0000256" key="5">
    <source>
        <dbReference type="ARBA" id="ARBA00022516"/>
    </source>
</evidence>
<dbReference type="InterPro" id="IPR045034">
    <property type="entry name" value="O-acyltransferase_WSD1-like"/>
</dbReference>
<protein>
    <recommendedName>
        <fullName evidence="4 11">Diacylglycerol O-acyltransferase</fullName>
        <ecNumber evidence="4 11">2.3.1.20</ecNumber>
    </recommendedName>
</protein>
<dbReference type="GO" id="GO:0004144">
    <property type="term" value="F:diacylglycerol O-acyltransferase activity"/>
    <property type="evidence" value="ECO:0007669"/>
    <property type="project" value="UniProtKB-EC"/>
</dbReference>
<dbReference type="Pfam" id="PF06974">
    <property type="entry name" value="WS_DGAT_C"/>
    <property type="match status" value="1"/>
</dbReference>
<evidence type="ECO:0000313" key="15">
    <source>
        <dbReference type="Proteomes" id="UP001160130"/>
    </source>
</evidence>
<dbReference type="InterPro" id="IPR004255">
    <property type="entry name" value="O-acyltransferase_WSD1_N"/>
</dbReference>
<feature type="domain" description="O-acyltransferase WSD1 C-terminal" evidence="13">
    <location>
        <begin position="323"/>
        <end position="464"/>
    </location>
</feature>
<comment type="pathway">
    <text evidence="2">Lipid metabolism.</text>
</comment>
<proteinExistence type="inferred from homology"/>
<evidence type="ECO:0000256" key="11">
    <source>
        <dbReference type="RuleBase" id="RU361241"/>
    </source>
</evidence>
<keyword evidence="15" id="KW-1185">Reference proteome</keyword>
<dbReference type="Proteomes" id="UP001160130">
    <property type="component" value="Unassembled WGS sequence"/>
</dbReference>
<evidence type="ECO:0000259" key="12">
    <source>
        <dbReference type="Pfam" id="PF03007"/>
    </source>
</evidence>
<dbReference type="EMBL" id="JARXVE010000005">
    <property type="protein sequence ID" value="MDH6196747.1"/>
    <property type="molecule type" value="Genomic_DNA"/>
</dbReference>
<keyword evidence="9 11" id="KW-0012">Acyltransferase</keyword>
<dbReference type="EC" id="2.3.1.20" evidence="4 11"/>
<evidence type="ECO:0000256" key="3">
    <source>
        <dbReference type="ARBA" id="ARBA00009587"/>
    </source>
</evidence>
<dbReference type="RefSeq" id="WP_280833356.1">
    <property type="nucleotide sequence ID" value="NZ_JARXVE010000005.1"/>
</dbReference>
<evidence type="ECO:0000313" key="14">
    <source>
        <dbReference type="EMBL" id="MDH6196747.1"/>
    </source>
</evidence>
<dbReference type="InterPro" id="IPR014292">
    <property type="entry name" value="Acyl_transf_WS/DGAT"/>
</dbReference>
<dbReference type="InterPro" id="IPR009721">
    <property type="entry name" value="O-acyltransferase_WSD1_C"/>
</dbReference>
<sequence>MVSRLSASDAAFYHQEDTATPMYVGTLSILRKPRAGLSYETLLETVERRLPQIPRYRQKVREVTLGLARPVWVDDRDFDITYHIRRSALPSPGSDAQLHDLIARLGSRPLDKTRPLWEMYLVEGLDKNRIAIYTKSHQVLVNGMTALEIGDVIADRTQKPPAFGEDIWIPAREPSDRQLVLGAIGEWITRPTSQLAALRGTVTEVATNAGELATVARRVADVARTVARGTAPSSPLNTTVSRNRRFSVAHHGLEDYRLLRARYDCDINDVVLAVVAGALRNWLLSRGEPVTPSTTVRAMAPMSVYPDAELDSSGPGQPISEVSPFLVDLPVGEGNAVVRLSQIAHATESHSTAASLVDARTIVTLSGFAPPTLHAMGIRVATSFSARLFNLLITNVPGVQKQMFVAGTKLLETYAVPPLLQNQVLAIGVTSYNGMLYFGINADRDAMSDVDVLPSLLRESLEELLDAAK</sequence>
<organism evidence="14 15">
    <name type="scientific">Mycolicibacterium frederiksbergense</name>
    <dbReference type="NCBI Taxonomy" id="117567"/>
    <lineage>
        <taxon>Bacteria</taxon>
        <taxon>Bacillati</taxon>
        <taxon>Actinomycetota</taxon>
        <taxon>Actinomycetes</taxon>
        <taxon>Mycobacteriales</taxon>
        <taxon>Mycobacteriaceae</taxon>
        <taxon>Mycolicibacterium</taxon>
    </lineage>
</organism>
<evidence type="ECO:0000256" key="7">
    <source>
        <dbReference type="ARBA" id="ARBA00022798"/>
    </source>
</evidence>
<keyword evidence="5 11" id="KW-0444">Lipid biosynthesis</keyword>
<dbReference type="PANTHER" id="PTHR31650:SF1">
    <property type="entry name" value="WAX ESTER SYNTHASE_DIACYLGLYCEROL ACYLTRANSFERASE 4-RELATED"/>
    <property type="match status" value="1"/>
</dbReference>
<comment type="similarity">
    <text evidence="3 11">Belongs to the long-chain O-acyltransferase family.</text>
</comment>
<reference evidence="14 15" key="1">
    <citation type="submission" date="2023-04" db="EMBL/GenBank/DDBJ databases">
        <title>Forest soil microbial communities from Buena Vista Peninsula, Colon Province, Panama.</title>
        <authorList>
            <person name="Bouskill N."/>
        </authorList>
    </citation>
    <scope>NUCLEOTIDE SEQUENCE [LARGE SCALE GENOMIC DNA]</scope>
    <source>
        <strain evidence="14 15">AC80</strain>
    </source>
</reference>
<dbReference type="Pfam" id="PF03007">
    <property type="entry name" value="WS_DGAT_cat"/>
    <property type="match status" value="1"/>
</dbReference>
<dbReference type="NCBIfam" id="TIGR02946">
    <property type="entry name" value="acyl_WS_DGAT"/>
    <property type="match status" value="1"/>
</dbReference>
<evidence type="ECO:0000256" key="1">
    <source>
        <dbReference type="ARBA" id="ARBA00004771"/>
    </source>
</evidence>
<evidence type="ECO:0000256" key="4">
    <source>
        <dbReference type="ARBA" id="ARBA00013244"/>
    </source>
</evidence>